<sequence>MKQLIFRSALLVLIAVGTAAAFGFARSNAAREDCPGTVACPLTGEEVCKDRCPLLTAQRSDCPGKIACPITGEPACADECPLEAAQATDAGLPPCCRQKQ</sequence>
<reference evidence="2" key="1">
    <citation type="journal article" date="2020" name="mSystems">
        <title>Genome- and Community-Level Interaction Insights into Carbon Utilization and Element Cycling Functions of Hydrothermarchaeota in Hydrothermal Sediment.</title>
        <authorList>
            <person name="Zhou Z."/>
            <person name="Liu Y."/>
            <person name="Xu W."/>
            <person name="Pan J."/>
            <person name="Luo Z.H."/>
            <person name="Li M."/>
        </authorList>
    </citation>
    <scope>NUCLEOTIDE SEQUENCE [LARGE SCALE GENOMIC DNA]</scope>
    <source>
        <strain evidence="2">SpSt-339</strain>
    </source>
</reference>
<proteinExistence type="predicted"/>
<organism evidence="2">
    <name type="scientific">Schlesneria paludicola</name>
    <dbReference type="NCBI Taxonomy" id="360056"/>
    <lineage>
        <taxon>Bacteria</taxon>
        <taxon>Pseudomonadati</taxon>
        <taxon>Planctomycetota</taxon>
        <taxon>Planctomycetia</taxon>
        <taxon>Planctomycetales</taxon>
        <taxon>Planctomycetaceae</taxon>
        <taxon>Schlesneria</taxon>
    </lineage>
</organism>
<evidence type="ECO:0000313" key="2">
    <source>
        <dbReference type="EMBL" id="HEN15161.1"/>
    </source>
</evidence>
<keyword evidence="1" id="KW-0732">Signal</keyword>
<feature type="signal peptide" evidence="1">
    <location>
        <begin position="1"/>
        <end position="21"/>
    </location>
</feature>
<evidence type="ECO:0008006" key="3">
    <source>
        <dbReference type="Google" id="ProtNLM"/>
    </source>
</evidence>
<accession>A0A7C2K0I4</accession>
<protein>
    <recommendedName>
        <fullName evidence="3">4Fe-4S ferredoxin-type domain-containing protein</fullName>
    </recommendedName>
</protein>
<feature type="chain" id="PRO_5028198552" description="4Fe-4S ferredoxin-type domain-containing protein" evidence="1">
    <location>
        <begin position="22"/>
        <end position="100"/>
    </location>
</feature>
<dbReference type="AlphaFoldDB" id="A0A7C2K0I4"/>
<evidence type="ECO:0000256" key="1">
    <source>
        <dbReference type="SAM" id="SignalP"/>
    </source>
</evidence>
<dbReference type="EMBL" id="DSOK01000195">
    <property type="protein sequence ID" value="HEN15161.1"/>
    <property type="molecule type" value="Genomic_DNA"/>
</dbReference>
<name>A0A7C2K0I4_9PLAN</name>
<comment type="caution">
    <text evidence="2">The sequence shown here is derived from an EMBL/GenBank/DDBJ whole genome shotgun (WGS) entry which is preliminary data.</text>
</comment>
<gene>
    <name evidence="2" type="ORF">ENQ76_06805</name>
</gene>